<feature type="region of interest" description="Disordered" evidence="14">
    <location>
        <begin position="1073"/>
        <end position="1099"/>
    </location>
</feature>
<dbReference type="SUPFAM" id="SSF56204">
    <property type="entry name" value="Hect, E3 ligase catalytic domain"/>
    <property type="match status" value="1"/>
</dbReference>
<dbReference type="GO" id="GO:0016607">
    <property type="term" value="C:nuclear speck"/>
    <property type="evidence" value="ECO:0000318"/>
    <property type="project" value="GO_Central"/>
</dbReference>
<dbReference type="GO" id="GO:0043161">
    <property type="term" value="P:proteasome-mediated ubiquitin-dependent protein catabolic process"/>
    <property type="evidence" value="ECO:0000318"/>
    <property type="project" value="GO_Central"/>
</dbReference>
<dbReference type="PROSITE" id="PS50176">
    <property type="entry name" value="ARM_REPEAT"/>
    <property type="match status" value="1"/>
</dbReference>
<dbReference type="Gene3D" id="3.90.1750.10">
    <property type="entry name" value="Hect, E3 ligase catalytic domains"/>
    <property type="match status" value="1"/>
</dbReference>
<dbReference type="InterPro" id="IPR000225">
    <property type="entry name" value="Armadillo"/>
</dbReference>
<keyword evidence="7" id="KW-0227">DNA damage</keyword>
<comment type="pathway">
    <text evidence="3 13">Protein modification; protein ubiquitination.</text>
</comment>
<organism evidence="17 18">
    <name type="scientific">Trichoplax adhaerens</name>
    <name type="common">Trichoplax reptans</name>
    <dbReference type="NCBI Taxonomy" id="10228"/>
    <lineage>
        <taxon>Eukaryota</taxon>
        <taxon>Metazoa</taxon>
        <taxon>Placozoa</taxon>
        <taxon>Uniplacotomia</taxon>
        <taxon>Trichoplacea</taxon>
        <taxon>Trichoplacidae</taxon>
        <taxon>Trichoplax</taxon>
    </lineage>
</organism>
<evidence type="ECO:0000256" key="6">
    <source>
        <dbReference type="ARBA" id="ARBA00022679"/>
    </source>
</evidence>
<dbReference type="PANTHER" id="PTHR45670:SF13">
    <property type="entry name" value="E3 UBIQUITIN-PROTEIN LIGASE TRIP12"/>
    <property type="match status" value="1"/>
</dbReference>
<evidence type="ECO:0000256" key="11">
    <source>
        <dbReference type="PROSITE-ProRule" id="PRU00104"/>
    </source>
</evidence>
<evidence type="ECO:0000256" key="9">
    <source>
        <dbReference type="ARBA" id="ARBA00023204"/>
    </source>
</evidence>
<dbReference type="Pfam" id="PF00632">
    <property type="entry name" value="HECT"/>
    <property type="match status" value="1"/>
</dbReference>
<feature type="domain" description="HECT" evidence="15">
    <location>
        <begin position="1274"/>
        <end position="1627"/>
    </location>
</feature>
<sequence>MDHSNEVLDSVKLPVNRSTHKRSPSPVDINQQGCSSYKKQRLSNKDSYSSSSKSVRRSKRHSTPPVRFGYSKYEQRVPKSSSEIDPVSDYHILGDKVKSTNLVDTSVNYHLDNKSNSHTEATGSCSSTSCRGRSPRKPDCDVEGSRAMSSDDQNSSSNSASLSGRDGGQSANANVGASGGIPSLIAHSSPRSIDDLSAPDEGELGRLQALLASRGLPSHLLGALRPHVQQLIQKTVGSASKYQPVLDELQSDSEPRQTEAVMNLSQEILMGNEDTLAGFPVRQIVPALVKLLEKEHNFEIMNHAGRCLTNLLVVLPRTSPVIASAIPQLLNKLKAIEFMDVAEQSLMTLKELSKRHAKAILDHDGINICLTYIDFFPINTQRYALTIAANCCHHVTSKEFYHVKEVLPTILEKLLCQDKICVENSCTCFSRLVGNLHAEEELLLKIVDFNLLKSIQQLLTLSPPLISTDSFIDCVKMLTILCYTVPEAALKLIRQNIANSIRFWLIGSADVDITAGNLKIQWQWQDDNGLWRPYLNHHGMLLEHAYRQGEGEVSIEIDGGPYNIDLNSMQQTNELSRMSRPIRRLSRKRSADKKVINQNQEILKAFFEQNSQLSVDFIKSLFAVFYEVYISTPALDVRLRCLDAILKMIYFSSYLTLMISSKEISMSINLRTIASSLLMAQEYSTLWLIWLNQLIMYIANCIYVIWSVITSYDDIREPVTSSFAEHAPIKPNPMERRKSNKREKHKSTIESASDRKKSNLNVSNERTSKLRQWIKDQAQRFCDNYYENEASNSNVRHSSNILSKLSDIARSLQGNELKSVTIGGDENITTFEMIHSGVITSLLKFLSGTNLNSELKMKHHIQFLNVFLNFPLSMDKELLSNEQVQAIQSSSPLILLIKKLINCVTQQEEFSVPTNHSISGDGSYSVGYLLSHQLKCQLKRHPSCNNLDQWRGGILKIDPLAQIEALERYLLMRGYGTQSKGADHLDSDEDSDDGSSVKATGQFFGFSNARHQLELLIGDTVLTYNVTFYEAVCRHYESKYGFYNSGRENCSSALWSHVHTVWYRPITDAAAHSEESTESTRKHRKNSSGKSSKSNWKVSGDPSAEIIGLLREIYFMTDNLRIYQIPESLIETVQRENFSSDKLSTKAARLLQDPIAVMASTFPTWLTAICHECPFLISFEHRQLLFYYTAFDRERAMIKLQEKTTSSRTDASNSSNSNRRLDKKKKVISRNDILKEAEAIFQDRSCSKSILEIQYDGERAEMNEFGRINQVGFGSGPTMEFFTQVSQEFQRCNLNMWRNDVSKSTSDIDGKSYVGTSYGLYPNPIGKKTKSTTVKQICNRFNLLGRFIAKALMDFRLVDLPLSQPFCKWILNLESTLNIKDIQIIDPVFAKSLNDLHGILIEKTRIENDSSNSKENVANLRKLEETVDDLCLDFTLPGQPNFELKKNSKNMSVSLENLEDYLQLVIHWTLIEGVSKQMTAFKEGFESIFPLSKLQIFYPYEDYNQTYFLYFTDLIDCCRIDHGYNHDSRAVKFLFEILSSYETDEQRQFLQFVTGSPRLPIGGLKSLNPPLTIVRKAFDIQRETDDLLPSVMSCVNYLKLPDYSTIEVMSVKLRTAINEGQLSFHLS</sequence>
<evidence type="ECO:0000256" key="10">
    <source>
        <dbReference type="ARBA" id="ARBA00023242"/>
    </source>
</evidence>
<dbReference type="KEGG" id="tad:TRIADDRAFT_52184"/>
<reference evidence="17 18" key="1">
    <citation type="journal article" date="2008" name="Nature">
        <title>The Trichoplax genome and the nature of placozoans.</title>
        <authorList>
            <person name="Srivastava M."/>
            <person name="Begovic E."/>
            <person name="Chapman J."/>
            <person name="Putnam N.H."/>
            <person name="Hellsten U."/>
            <person name="Kawashima T."/>
            <person name="Kuo A."/>
            <person name="Mitros T."/>
            <person name="Salamov A."/>
            <person name="Carpenter M.L."/>
            <person name="Signorovitch A.Y."/>
            <person name="Moreno M.A."/>
            <person name="Kamm K."/>
            <person name="Grimwood J."/>
            <person name="Schmutz J."/>
            <person name="Shapiro H."/>
            <person name="Grigoriev I.V."/>
            <person name="Buss L.W."/>
            <person name="Schierwater B."/>
            <person name="Dellaporta S.L."/>
            <person name="Rokhsar D.S."/>
        </authorList>
    </citation>
    <scope>NUCLEOTIDE SEQUENCE [LARGE SCALE GENOMIC DNA]</scope>
    <source>
        <strain evidence="17 18">Grell-BS-1999</strain>
    </source>
</reference>
<dbReference type="STRING" id="10228.B3RM01"/>
<feature type="compositionally biased region" description="Low complexity" evidence="14">
    <location>
        <begin position="1204"/>
        <end position="1218"/>
    </location>
</feature>
<proteinExistence type="inferred from homology"/>
<feature type="active site" description="Glycyl thioester intermediate" evidence="11">
    <location>
        <position position="1594"/>
    </location>
</feature>
<dbReference type="InterPro" id="IPR035983">
    <property type="entry name" value="Hect_E3_ubiquitin_ligase"/>
</dbReference>
<evidence type="ECO:0000256" key="4">
    <source>
        <dbReference type="ARBA" id="ARBA00006331"/>
    </source>
</evidence>
<keyword evidence="18" id="KW-1185">Reference proteome</keyword>
<dbReference type="CTD" id="6749293"/>
<dbReference type="eggNOG" id="KOG0168">
    <property type="taxonomic scope" value="Eukaryota"/>
</dbReference>
<protein>
    <recommendedName>
        <fullName evidence="13">E3 ubiquitin-protein ligase</fullName>
        <ecNumber evidence="13">2.3.2.26</ecNumber>
    </recommendedName>
</protein>
<dbReference type="SUPFAM" id="SSF117839">
    <property type="entry name" value="WWE domain"/>
    <property type="match status" value="1"/>
</dbReference>
<accession>B3RM01</accession>
<feature type="compositionally biased region" description="Basic and acidic residues" evidence="14">
    <location>
        <begin position="746"/>
        <end position="757"/>
    </location>
</feature>
<feature type="compositionally biased region" description="Polar residues" evidence="14">
    <location>
        <begin position="28"/>
        <end position="37"/>
    </location>
</feature>
<dbReference type="GO" id="GO:0008270">
    <property type="term" value="F:zinc ion binding"/>
    <property type="evidence" value="ECO:0007669"/>
    <property type="project" value="InterPro"/>
</dbReference>
<feature type="region of interest" description="Disordered" evidence="14">
    <location>
        <begin position="726"/>
        <end position="764"/>
    </location>
</feature>
<feature type="compositionally biased region" description="Low complexity" evidence="14">
    <location>
        <begin position="1088"/>
        <end position="1099"/>
    </location>
</feature>
<evidence type="ECO:0000256" key="13">
    <source>
        <dbReference type="RuleBase" id="RU369009"/>
    </source>
</evidence>
<dbReference type="FunCoup" id="B3RM01">
    <property type="interactions" value="2127"/>
</dbReference>
<dbReference type="InParanoid" id="B3RM01"/>
<dbReference type="PROSITE" id="PS50918">
    <property type="entry name" value="WWE"/>
    <property type="match status" value="1"/>
</dbReference>
<dbReference type="InterPro" id="IPR018123">
    <property type="entry name" value="WWE-dom_subgr"/>
</dbReference>
<evidence type="ECO:0000256" key="5">
    <source>
        <dbReference type="ARBA" id="ARBA00022553"/>
    </source>
</evidence>
<evidence type="ECO:0000256" key="3">
    <source>
        <dbReference type="ARBA" id="ARBA00004906"/>
    </source>
</evidence>
<comment type="catalytic activity">
    <reaction evidence="1 13">
        <text>S-ubiquitinyl-[E2 ubiquitin-conjugating enzyme]-L-cysteine + [acceptor protein]-L-lysine = [E2 ubiquitin-conjugating enzyme]-L-cysteine + N(6)-ubiquitinyl-[acceptor protein]-L-lysine.</text>
        <dbReference type="EC" id="2.3.2.26"/>
    </reaction>
</comment>
<gene>
    <name evidence="17" type="ORF">TRIADDRAFT_52184</name>
</gene>
<dbReference type="PANTHER" id="PTHR45670">
    <property type="entry name" value="E3 UBIQUITIN-PROTEIN LIGASE TRIP12"/>
    <property type="match status" value="1"/>
</dbReference>
<evidence type="ECO:0000256" key="12">
    <source>
        <dbReference type="PROSITE-ProRule" id="PRU00259"/>
    </source>
</evidence>
<dbReference type="SMART" id="SM00119">
    <property type="entry name" value="HECTc"/>
    <property type="match status" value="1"/>
</dbReference>
<evidence type="ECO:0000256" key="14">
    <source>
        <dbReference type="SAM" id="MobiDB-lite"/>
    </source>
</evidence>
<dbReference type="EMBL" id="DS985241">
    <property type="protein sequence ID" value="EDV29613.1"/>
    <property type="molecule type" value="Genomic_DNA"/>
</dbReference>
<dbReference type="PhylomeDB" id="B3RM01"/>
<comment type="subcellular location">
    <subcellularLocation>
        <location evidence="2">Nucleus</location>
        <location evidence="2">Nucleoplasm</location>
    </subcellularLocation>
</comment>
<feature type="region of interest" description="Disordered" evidence="14">
    <location>
        <begin position="112"/>
        <end position="176"/>
    </location>
</feature>
<dbReference type="HOGENOM" id="CLU_000366_2_0_1"/>
<comment type="similarity">
    <text evidence="4 13">Belongs to the UPL family. K-HECT subfamily.</text>
</comment>
<dbReference type="GO" id="GO:0061630">
    <property type="term" value="F:ubiquitin protein ligase activity"/>
    <property type="evidence" value="ECO:0000318"/>
    <property type="project" value="GO_Central"/>
</dbReference>
<dbReference type="CDD" id="cd00078">
    <property type="entry name" value="HECTc"/>
    <property type="match status" value="1"/>
</dbReference>
<dbReference type="Gene3D" id="3.30.2410.10">
    <property type="entry name" value="Hect, E3 ligase catalytic domain"/>
    <property type="match status" value="1"/>
</dbReference>
<evidence type="ECO:0000256" key="2">
    <source>
        <dbReference type="ARBA" id="ARBA00004642"/>
    </source>
</evidence>
<name>B3RM01_TRIAD</name>
<dbReference type="InterPro" id="IPR011989">
    <property type="entry name" value="ARM-like"/>
</dbReference>
<dbReference type="InterPro" id="IPR045322">
    <property type="entry name" value="HECTD1/TRIP12-like"/>
</dbReference>
<dbReference type="RefSeq" id="XP_002108815.1">
    <property type="nucleotide sequence ID" value="XM_002108779.1"/>
</dbReference>
<evidence type="ECO:0000313" key="17">
    <source>
        <dbReference type="EMBL" id="EDV29613.1"/>
    </source>
</evidence>
<dbReference type="OrthoDB" id="271273at2759"/>
<keyword evidence="8 11" id="KW-0833">Ubl conjugation pathway</keyword>
<evidence type="ECO:0000256" key="8">
    <source>
        <dbReference type="ARBA" id="ARBA00022786"/>
    </source>
</evidence>
<dbReference type="Proteomes" id="UP000009022">
    <property type="component" value="Unassembled WGS sequence"/>
</dbReference>
<dbReference type="eggNOG" id="KOG0170">
    <property type="taxonomic scope" value="Eukaryota"/>
</dbReference>
<dbReference type="OMA" id="AEPLSQF"/>
<dbReference type="Gene3D" id="1.25.10.10">
    <property type="entry name" value="Leucine-rich Repeat Variant"/>
    <property type="match status" value="1"/>
</dbReference>
<dbReference type="SUPFAM" id="SSF48371">
    <property type="entry name" value="ARM repeat"/>
    <property type="match status" value="1"/>
</dbReference>
<feature type="domain" description="WWE" evidence="16">
    <location>
        <begin position="508"/>
        <end position="584"/>
    </location>
</feature>
<dbReference type="InterPro" id="IPR004170">
    <property type="entry name" value="WWE_dom"/>
</dbReference>
<keyword evidence="10" id="KW-0539">Nucleus</keyword>
<keyword evidence="5" id="KW-0597">Phosphoprotein</keyword>
<dbReference type="Pfam" id="PF02825">
    <property type="entry name" value="WWE"/>
    <property type="match status" value="1"/>
</dbReference>
<dbReference type="Gene3D" id="3.30.720.50">
    <property type="match status" value="1"/>
</dbReference>
<feature type="region of interest" description="Disordered" evidence="14">
    <location>
        <begin position="1202"/>
        <end position="1222"/>
    </location>
</feature>
<dbReference type="UniPathway" id="UPA00143"/>
<dbReference type="EC" id="2.3.2.26" evidence="13"/>
<dbReference type="SMART" id="SM00678">
    <property type="entry name" value="WWE"/>
    <property type="match status" value="1"/>
</dbReference>
<dbReference type="GO" id="GO:0006281">
    <property type="term" value="P:DNA repair"/>
    <property type="evidence" value="ECO:0007669"/>
    <property type="project" value="UniProtKB-KW"/>
</dbReference>
<evidence type="ECO:0000313" key="18">
    <source>
        <dbReference type="Proteomes" id="UP000009022"/>
    </source>
</evidence>
<dbReference type="InterPro" id="IPR016024">
    <property type="entry name" value="ARM-type_fold"/>
</dbReference>
<feature type="compositionally biased region" description="Low complexity" evidence="14">
    <location>
        <begin position="145"/>
        <end position="163"/>
    </location>
</feature>
<dbReference type="Pfam" id="PF25579">
    <property type="entry name" value="TPR_TRIP12_N"/>
    <property type="match status" value="1"/>
</dbReference>
<dbReference type="InterPro" id="IPR057948">
    <property type="entry name" value="TPR_TRIP12_N"/>
</dbReference>
<dbReference type="InterPro" id="IPR037197">
    <property type="entry name" value="WWE_dom_sf"/>
</dbReference>
<dbReference type="GO" id="GO:0000209">
    <property type="term" value="P:protein polyubiquitination"/>
    <property type="evidence" value="ECO:0000318"/>
    <property type="project" value="GO_Central"/>
</dbReference>
<feature type="region of interest" description="Disordered" evidence="14">
    <location>
        <begin position="1"/>
        <end position="68"/>
    </location>
</feature>
<keyword evidence="9" id="KW-0234">DNA repair</keyword>
<evidence type="ECO:0000259" key="15">
    <source>
        <dbReference type="PROSITE" id="PS50237"/>
    </source>
</evidence>
<dbReference type="GeneID" id="6749293"/>
<dbReference type="InterPro" id="IPR000569">
    <property type="entry name" value="HECT_dom"/>
</dbReference>
<evidence type="ECO:0000256" key="1">
    <source>
        <dbReference type="ARBA" id="ARBA00000885"/>
    </source>
</evidence>
<evidence type="ECO:0000259" key="16">
    <source>
        <dbReference type="PROSITE" id="PS50918"/>
    </source>
</evidence>
<feature type="compositionally biased region" description="Low complexity" evidence="14">
    <location>
        <begin position="122"/>
        <end position="132"/>
    </location>
</feature>
<keyword evidence="6 13" id="KW-0808">Transferase</keyword>
<dbReference type="FunFam" id="3.30.2410.10:FF:000005">
    <property type="entry name" value="E3 ubiquitin-protein ligase TRIP12 isoform X1"/>
    <property type="match status" value="1"/>
</dbReference>
<evidence type="ECO:0000256" key="7">
    <source>
        <dbReference type="ARBA" id="ARBA00022763"/>
    </source>
</evidence>
<dbReference type="PROSITE" id="PS50237">
    <property type="entry name" value="HECT"/>
    <property type="match status" value="1"/>
</dbReference>
<feature type="repeat" description="ARM" evidence="12">
    <location>
        <begin position="283"/>
        <end position="311"/>
    </location>
</feature>